<dbReference type="SMART" id="SM00799">
    <property type="entry name" value="DENN"/>
    <property type="match status" value="1"/>
</dbReference>
<dbReference type="PANTHER" id="PTHR12296">
    <property type="entry name" value="DENN DOMAIN-CONTAINING PROTEIN 4"/>
    <property type="match status" value="1"/>
</dbReference>
<dbReference type="InterPro" id="IPR037516">
    <property type="entry name" value="Tripartite_DENN"/>
</dbReference>
<evidence type="ECO:0000313" key="4">
    <source>
        <dbReference type="Proteomes" id="UP001309876"/>
    </source>
</evidence>
<dbReference type="InterPro" id="IPR001194">
    <property type="entry name" value="cDENN_dom"/>
</dbReference>
<dbReference type="InterPro" id="IPR005113">
    <property type="entry name" value="uDENN_dom"/>
</dbReference>
<reference evidence="3 4" key="1">
    <citation type="submission" date="2023-08" db="EMBL/GenBank/DDBJ databases">
        <title>Black Yeasts Isolated from many extreme environments.</title>
        <authorList>
            <person name="Coleine C."/>
            <person name="Stajich J.E."/>
            <person name="Selbmann L."/>
        </authorList>
    </citation>
    <scope>NUCLEOTIDE SEQUENCE [LARGE SCALE GENOMIC DNA]</scope>
    <source>
        <strain evidence="3 4">CCFEE 5910</strain>
    </source>
</reference>
<proteinExistence type="predicted"/>
<evidence type="ECO:0000313" key="3">
    <source>
        <dbReference type="EMBL" id="KAK5086518.1"/>
    </source>
</evidence>
<name>A0AAN7Y6P3_9EURO</name>
<dbReference type="GO" id="GO:0031410">
    <property type="term" value="C:cytoplasmic vesicle"/>
    <property type="evidence" value="ECO:0007669"/>
    <property type="project" value="TreeGrafter"/>
</dbReference>
<dbReference type="Pfam" id="PF03456">
    <property type="entry name" value="uDENN"/>
    <property type="match status" value="1"/>
</dbReference>
<comment type="caution">
    <text evidence="3">The sequence shown here is derived from an EMBL/GenBank/DDBJ whole genome shotgun (WGS) entry which is preliminary data.</text>
</comment>
<feature type="domain" description="UDENN" evidence="2">
    <location>
        <begin position="1"/>
        <end position="481"/>
    </location>
</feature>
<evidence type="ECO:0000256" key="1">
    <source>
        <dbReference type="SAM" id="MobiDB-lite"/>
    </source>
</evidence>
<dbReference type="InterPro" id="IPR051696">
    <property type="entry name" value="DENN_Domain_GEFs"/>
</dbReference>
<protein>
    <recommendedName>
        <fullName evidence="2">UDENN domain-containing protein</fullName>
    </recommendedName>
</protein>
<organism evidence="3 4">
    <name type="scientific">Lithohypha guttulata</name>
    <dbReference type="NCBI Taxonomy" id="1690604"/>
    <lineage>
        <taxon>Eukaryota</taxon>
        <taxon>Fungi</taxon>
        <taxon>Dikarya</taxon>
        <taxon>Ascomycota</taxon>
        <taxon>Pezizomycotina</taxon>
        <taxon>Eurotiomycetes</taxon>
        <taxon>Chaetothyriomycetidae</taxon>
        <taxon>Chaetothyriales</taxon>
        <taxon>Trichomeriaceae</taxon>
        <taxon>Lithohypha</taxon>
    </lineage>
</organism>
<dbReference type="AlphaFoldDB" id="A0AAN7Y6P3"/>
<dbReference type="InterPro" id="IPR043153">
    <property type="entry name" value="DENN_C"/>
</dbReference>
<gene>
    <name evidence="3" type="ORF">LTR05_003686</name>
</gene>
<dbReference type="Pfam" id="PF02141">
    <property type="entry name" value="DENN"/>
    <property type="match status" value="1"/>
</dbReference>
<sequence>MAHELNRRDRFPDYVPMFAFPNDIHIISSDARPATKWHEFSMTAADNTKRPAVCIIVWVPLDTRVADALEKRCEEWRRAHMSEAERELASSLGERLAAERAKLSRLLAQLPYIESGSEERESLEDQIGVVEEKISLMSDMLKPLRYGAANRIEGLTDSDTGLWAPRAYGLLGRDQGTAPFWKEWLRAVVVPMLDGAVLGVPPSSPKVGMWQPLERYVEILCTKAFQPITSRIQVEVAIRELRLYAKKEAKNELPGSRTIDLYPLFRCLTIPNIVVLFEYLLAESRIILVSAYTSLLKLVSNALLSLMWPFEWSGVYIPVLPTRLMEVLEAPIPYICGVVRKNDNLSLPQDDDFILVDLDKNELHATARPPVFPSKQKRKLISSLYHVAPHHQTRGVAVGPPAYAYEAFPNDQFVSEHPTIFSTITPSVDLGRLASLSSNQFGSSATSSNNRTPLCSVFAQASPLNAYGSVRVGTSSTARQPSHAEDSDWVSPMTGTFSKPNTPQSRNDSGFALQVSLKEKRSRHFDTSSRYDRPTSNIRRKSSLPFMKHNSTISQASDIPTFNNTSTYAPSTYAQSTLAASTVMPGRTLHAVASRDR</sequence>
<dbReference type="Proteomes" id="UP001309876">
    <property type="component" value="Unassembled WGS sequence"/>
</dbReference>
<dbReference type="PANTHER" id="PTHR12296:SF21">
    <property type="entry name" value="DENN DOMAIN-CONTAINING PROTEIN 3"/>
    <property type="match status" value="1"/>
</dbReference>
<dbReference type="EMBL" id="JAVRRJ010000003">
    <property type="protein sequence ID" value="KAK5086518.1"/>
    <property type="molecule type" value="Genomic_DNA"/>
</dbReference>
<evidence type="ECO:0000259" key="2">
    <source>
        <dbReference type="PROSITE" id="PS50211"/>
    </source>
</evidence>
<dbReference type="GO" id="GO:0032483">
    <property type="term" value="P:regulation of Rab protein signal transduction"/>
    <property type="evidence" value="ECO:0007669"/>
    <property type="project" value="TreeGrafter"/>
</dbReference>
<accession>A0AAN7Y6P3</accession>
<feature type="region of interest" description="Disordered" evidence="1">
    <location>
        <begin position="474"/>
        <end position="509"/>
    </location>
</feature>
<dbReference type="Gene3D" id="3.40.50.11500">
    <property type="match status" value="1"/>
</dbReference>
<feature type="compositionally biased region" description="Polar residues" evidence="1">
    <location>
        <begin position="493"/>
        <end position="508"/>
    </location>
</feature>
<keyword evidence="4" id="KW-1185">Reference proteome</keyword>
<dbReference type="PROSITE" id="PS50211">
    <property type="entry name" value="DENN"/>
    <property type="match status" value="1"/>
</dbReference>